<organism evidence="3 4">
    <name type="scientific">Asterophora parasitica</name>
    <dbReference type="NCBI Taxonomy" id="117018"/>
    <lineage>
        <taxon>Eukaryota</taxon>
        <taxon>Fungi</taxon>
        <taxon>Dikarya</taxon>
        <taxon>Basidiomycota</taxon>
        <taxon>Agaricomycotina</taxon>
        <taxon>Agaricomycetes</taxon>
        <taxon>Agaricomycetidae</taxon>
        <taxon>Agaricales</taxon>
        <taxon>Tricholomatineae</taxon>
        <taxon>Lyophyllaceae</taxon>
        <taxon>Asterophora</taxon>
    </lineage>
</organism>
<proteinExistence type="predicted"/>
<feature type="compositionally biased region" description="Basic and acidic residues" evidence="2">
    <location>
        <begin position="86"/>
        <end position="110"/>
    </location>
</feature>
<dbReference type="OrthoDB" id="3258416at2759"/>
<dbReference type="EMBL" id="JABCKV010000005">
    <property type="protein sequence ID" value="KAG5648104.1"/>
    <property type="molecule type" value="Genomic_DNA"/>
</dbReference>
<feature type="compositionally biased region" description="Acidic residues" evidence="2">
    <location>
        <begin position="365"/>
        <end position="375"/>
    </location>
</feature>
<keyword evidence="4" id="KW-1185">Reference proteome</keyword>
<name>A0A9P7KG08_9AGAR</name>
<evidence type="ECO:0000313" key="4">
    <source>
        <dbReference type="Proteomes" id="UP000775547"/>
    </source>
</evidence>
<feature type="region of interest" description="Disordered" evidence="2">
    <location>
        <begin position="520"/>
        <end position="612"/>
    </location>
</feature>
<reference evidence="3" key="1">
    <citation type="submission" date="2020-07" db="EMBL/GenBank/DDBJ databases">
        <authorList>
            <person name="Nieuwenhuis M."/>
            <person name="Van De Peppel L.J.J."/>
        </authorList>
    </citation>
    <scope>NUCLEOTIDE SEQUENCE</scope>
    <source>
        <strain evidence="3">AP01</strain>
        <tissue evidence="3">Mycelium</tissue>
    </source>
</reference>
<feature type="compositionally biased region" description="Polar residues" evidence="2">
    <location>
        <begin position="294"/>
        <end position="308"/>
    </location>
</feature>
<sequence length="654" mass="70280">MAPLPSRKALESMKRADLQRICKDYGVKANLKSEALIDLLLDTMKPAAPHAPARRSVSTRHSSRAGPSRISSMVIHHTDDEEEEESEKHIIEPVKPVEDVPIPDGRESKIQPDMQPGAPVTRTRKSKEQTRLGVGRPVAAGGDGPRAVTKSLSISKKRGKGRSALPSEATIVEEEPEIQELPQDNAPDGTPSREQVERAPSKNTSPKASIEALASVDKRVADALRPLHEQMKSMKSELEQMQALKTELKELKAQVDNMGSLKEKVETLTATVRDLRKEADESASLRVEFKQLKESLTSIPSTPKSQNASKKRAGPSGFGFPSSLLRQESNSSMTPGPSQSTTNNSIRPQNAITTMLGKRHRDSDVVEDNQEDEIPVDVAEPGKLETKPLRKRVKLSQEFGDSPVEKSISDAGGSQEEVDEQQQEREDGAAFALRVPTFTVFKGLEEPPAEFMDPPPPTENLLDFFPPLSPPLGTEAPIFPPPGRPATHTARAAENQPPFAFSFQPMTSTPAHGMFLPSFPYPEPPQSPSPAGTNSTGFSNQIQPGRSDVFQTFGFPPPGRPPGLRSTSSGRSGGFVNPAALTRVPSDSTGAGQTSNDAATGPGTGIGMGAASETPQLRCTMYGTELDGDTRFGDFGVEGVGNAQGGGFWAGGRF</sequence>
<protein>
    <submittedName>
        <fullName evidence="3">Uncharacterized protein</fullName>
    </submittedName>
</protein>
<keyword evidence="1" id="KW-0175">Coiled coil</keyword>
<accession>A0A9P7KG08</accession>
<gene>
    <name evidence="3" type="ORF">DXG03_007139</name>
</gene>
<feature type="region of interest" description="Disordered" evidence="2">
    <location>
        <begin position="48"/>
        <end position="209"/>
    </location>
</feature>
<feature type="region of interest" description="Disordered" evidence="2">
    <location>
        <begin position="292"/>
        <end position="426"/>
    </location>
</feature>
<evidence type="ECO:0000256" key="2">
    <source>
        <dbReference type="SAM" id="MobiDB-lite"/>
    </source>
</evidence>
<feature type="compositionally biased region" description="Polar residues" evidence="2">
    <location>
        <begin position="531"/>
        <end position="544"/>
    </location>
</feature>
<feature type="compositionally biased region" description="Polar residues" evidence="2">
    <location>
        <begin position="585"/>
        <end position="598"/>
    </location>
</feature>
<dbReference type="AlphaFoldDB" id="A0A9P7KG08"/>
<evidence type="ECO:0000313" key="3">
    <source>
        <dbReference type="EMBL" id="KAG5648104.1"/>
    </source>
</evidence>
<reference evidence="3" key="2">
    <citation type="submission" date="2021-10" db="EMBL/GenBank/DDBJ databases">
        <title>Phylogenomics reveals ancestral predisposition of the termite-cultivated fungus Termitomyces towards a domesticated lifestyle.</title>
        <authorList>
            <person name="Auxier B."/>
            <person name="Grum-Grzhimaylo A."/>
            <person name="Cardenas M.E."/>
            <person name="Lodge J.D."/>
            <person name="Laessoe T."/>
            <person name="Pedersen O."/>
            <person name="Smith M.E."/>
            <person name="Kuyper T.W."/>
            <person name="Franco-Molano E.A."/>
            <person name="Baroni T.J."/>
            <person name="Aanen D.K."/>
        </authorList>
    </citation>
    <scope>NUCLEOTIDE SEQUENCE</scope>
    <source>
        <strain evidence="3">AP01</strain>
        <tissue evidence="3">Mycelium</tissue>
    </source>
</reference>
<comment type="caution">
    <text evidence="3">The sequence shown here is derived from an EMBL/GenBank/DDBJ whole genome shotgun (WGS) entry which is preliminary data.</text>
</comment>
<dbReference type="Proteomes" id="UP000775547">
    <property type="component" value="Unassembled WGS sequence"/>
</dbReference>
<evidence type="ECO:0000256" key="1">
    <source>
        <dbReference type="SAM" id="Coils"/>
    </source>
</evidence>
<feature type="compositionally biased region" description="Polar residues" evidence="2">
    <location>
        <begin position="324"/>
        <end position="353"/>
    </location>
</feature>
<feature type="coiled-coil region" evidence="1">
    <location>
        <begin position="227"/>
        <end position="278"/>
    </location>
</feature>